<reference evidence="1" key="3">
    <citation type="submission" date="2025-09" db="UniProtKB">
        <authorList>
            <consortium name="Ensembl"/>
        </authorList>
    </citation>
    <scope>IDENTIFICATION</scope>
</reference>
<dbReference type="Proteomes" id="UP000291022">
    <property type="component" value="Unassembled WGS sequence"/>
</dbReference>
<sequence length="149" mass="16672">MIQAMVDNVCWQMSLDRKTRARKQLQGHLWRAFFEDVIPAVRKGTEAGMKVCISSSGSLEAQKLSFGHSTKGDSLELDDGHFDTKIGYKVESESYRKIANSRGCSTKNILFLKDVTLEPSAFEEVDVHVAVVVRPAKAGLTHDEKTYHN</sequence>
<keyword evidence="2" id="KW-1185">Reference proteome</keyword>
<dbReference type="Ensembl" id="ENSUAMT00000038926.1">
    <property type="protein sequence ID" value="ENSUAMP00000034957.1"/>
    <property type="gene ID" value="ENSUAMG00000026559.1"/>
</dbReference>
<accession>A0A452SQI5</accession>
<dbReference type="GO" id="GO:0043874">
    <property type="term" value="F:acireductone synthase activity"/>
    <property type="evidence" value="ECO:0007669"/>
    <property type="project" value="TreeGrafter"/>
</dbReference>
<organism evidence="1 2">
    <name type="scientific">Ursus americanus</name>
    <name type="common">American black bear</name>
    <name type="synonym">Euarctos americanus</name>
    <dbReference type="NCBI Taxonomy" id="9643"/>
    <lineage>
        <taxon>Eukaryota</taxon>
        <taxon>Metazoa</taxon>
        <taxon>Chordata</taxon>
        <taxon>Craniata</taxon>
        <taxon>Vertebrata</taxon>
        <taxon>Euteleostomi</taxon>
        <taxon>Mammalia</taxon>
        <taxon>Eutheria</taxon>
        <taxon>Laurasiatheria</taxon>
        <taxon>Carnivora</taxon>
        <taxon>Caniformia</taxon>
        <taxon>Ursidae</taxon>
        <taxon>Ursus</taxon>
    </lineage>
</organism>
<proteinExistence type="predicted"/>
<reference evidence="1" key="2">
    <citation type="submission" date="2025-08" db="UniProtKB">
        <authorList>
            <consortium name="Ensembl"/>
        </authorList>
    </citation>
    <scope>IDENTIFICATION</scope>
</reference>
<reference evidence="2" key="1">
    <citation type="submission" date="2016-06" db="EMBL/GenBank/DDBJ databases">
        <title>De novo assembly and RNA-Seq shows season-dependent expression and editing in black bear kidneys.</title>
        <authorList>
            <person name="Korstanje R."/>
            <person name="Srivastava A."/>
            <person name="Sarsani V.K."/>
            <person name="Sheehan S.M."/>
            <person name="Seger R.L."/>
            <person name="Barter M.E."/>
            <person name="Lindqvist C."/>
            <person name="Brody L.C."/>
            <person name="Mullikin J.C."/>
        </authorList>
    </citation>
    <scope>NUCLEOTIDE SEQUENCE [LARGE SCALE GENOMIC DNA]</scope>
</reference>
<dbReference type="Gene3D" id="3.40.50.1000">
    <property type="entry name" value="HAD superfamily/HAD-like"/>
    <property type="match status" value="1"/>
</dbReference>
<protein>
    <submittedName>
        <fullName evidence="1">Uncharacterized protein</fullName>
    </submittedName>
</protein>
<name>A0A452SQI5_URSAM</name>
<evidence type="ECO:0000313" key="1">
    <source>
        <dbReference type="Ensembl" id="ENSUAMP00000034957.1"/>
    </source>
</evidence>
<dbReference type="OMA" id="GHLWRAF"/>
<evidence type="ECO:0000313" key="2">
    <source>
        <dbReference type="Proteomes" id="UP000291022"/>
    </source>
</evidence>
<dbReference type="SUPFAM" id="SSF56784">
    <property type="entry name" value="HAD-like"/>
    <property type="match status" value="1"/>
</dbReference>
<dbReference type="PANTHER" id="PTHR20371:SF1">
    <property type="entry name" value="ENOLASE-PHOSPHATASE E1"/>
    <property type="match status" value="1"/>
</dbReference>
<dbReference type="InterPro" id="IPR023214">
    <property type="entry name" value="HAD_sf"/>
</dbReference>
<dbReference type="STRING" id="9643.ENSUAMP00000034957"/>
<dbReference type="InterPro" id="IPR036412">
    <property type="entry name" value="HAD-like_sf"/>
</dbReference>
<dbReference type="PANTHER" id="PTHR20371">
    <property type="entry name" value="ENOLASE-PHOSPHATASE E1"/>
    <property type="match status" value="1"/>
</dbReference>
<dbReference type="GO" id="GO:0019509">
    <property type="term" value="P:L-methionine salvage from methylthioadenosine"/>
    <property type="evidence" value="ECO:0007669"/>
    <property type="project" value="TreeGrafter"/>
</dbReference>
<dbReference type="AlphaFoldDB" id="A0A452SQI5"/>
<dbReference type="GeneTree" id="ENSGT00440000039914"/>